<feature type="transmembrane region" description="Helical" evidence="6">
    <location>
        <begin position="94"/>
        <end position="122"/>
    </location>
</feature>
<evidence type="ECO:0000313" key="8">
    <source>
        <dbReference type="Proteomes" id="UP000051124"/>
    </source>
</evidence>
<comment type="subcellular location">
    <subcellularLocation>
        <location evidence="1">Cell membrane</location>
        <topology evidence="1">Multi-pass membrane protein</topology>
    </subcellularLocation>
</comment>
<evidence type="ECO:0000256" key="4">
    <source>
        <dbReference type="ARBA" id="ARBA00022989"/>
    </source>
</evidence>
<evidence type="ECO:0000256" key="2">
    <source>
        <dbReference type="ARBA" id="ARBA00022475"/>
    </source>
</evidence>
<keyword evidence="3 6" id="KW-0812">Transmembrane</keyword>
<keyword evidence="5 6" id="KW-0472">Membrane</keyword>
<accession>A0A0S7WK91</accession>
<dbReference type="PANTHER" id="PTHR33529">
    <property type="entry name" value="SLR0882 PROTEIN-RELATED"/>
    <property type="match status" value="1"/>
</dbReference>
<dbReference type="AlphaFoldDB" id="A0A0S7WK91"/>
<proteinExistence type="predicted"/>
<name>A0A0S7WK91_UNCT6</name>
<evidence type="ECO:0000313" key="7">
    <source>
        <dbReference type="EMBL" id="KPJ50550.1"/>
    </source>
</evidence>
<keyword evidence="2" id="KW-1003">Cell membrane</keyword>
<protein>
    <recommendedName>
        <fullName evidence="9">Lipopolysaccharide export system permease protein LptF</fullName>
    </recommendedName>
</protein>
<feature type="transmembrane region" description="Helical" evidence="6">
    <location>
        <begin position="58"/>
        <end position="82"/>
    </location>
</feature>
<evidence type="ECO:0000256" key="6">
    <source>
        <dbReference type="SAM" id="Phobius"/>
    </source>
</evidence>
<organism evidence="7 8">
    <name type="scientific">candidate division TA06 bacterium DG_26</name>
    <dbReference type="NCBI Taxonomy" id="1703771"/>
    <lineage>
        <taxon>Bacteria</taxon>
        <taxon>Bacteria division TA06</taxon>
    </lineage>
</organism>
<dbReference type="Pfam" id="PF03739">
    <property type="entry name" value="LptF_LptG"/>
    <property type="match status" value="1"/>
</dbReference>
<reference evidence="7 8" key="1">
    <citation type="journal article" date="2015" name="Microbiome">
        <title>Genomic resolution of linkages in carbon, nitrogen, and sulfur cycling among widespread estuary sediment bacteria.</title>
        <authorList>
            <person name="Baker B.J."/>
            <person name="Lazar C.S."/>
            <person name="Teske A.P."/>
            <person name="Dick G.J."/>
        </authorList>
    </citation>
    <scope>NUCLEOTIDE SEQUENCE [LARGE SCALE GENOMIC DNA]</scope>
    <source>
        <strain evidence="7">DG_26</strain>
    </source>
</reference>
<dbReference type="InterPro" id="IPR005495">
    <property type="entry name" value="LptG/LptF_permease"/>
</dbReference>
<evidence type="ECO:0008006" key="9">
    <source>
        <dbReference type="Google" id="ProtNLM"/>
    </source>
</evidence>
<dbReference type="GO" id="GO:0043190">
    <property type="term" value="C:ATP-binding cassette (ABC) transporter complex"/>
    <property type="evidence" value="ECO:0007669"/>
    <property type="project" value="TreeGrafter"/>
</dbReference>
<sequence>MYNDAVRIIYRYILVENLSAFILGVLLLTFILMMDRFFDLIDLIIGKGLDPLTVLETLVLSLPFILALTIPMAVLVGTIVAFGRLSQDRELIALQASGIGFFSCALPVILAAAALACGLVFFNNYILPESNHKMKNLMIDISQKKPAVKIREGIFIPDFPGYQIYIEHIDPKHSKVSGVTIYETGSQGTSRIISARDGEIEFSAGKRVFTVSLSNGEIHDIDTENPERSHFLRFKKHTINIPMDIEMVRRERDFRSDRELSAGAMLTIVHTLKEEIKARKEKLDEVGAERDMRLAMEIENQKRQMSKYLVEIHKKYAIPVACIVFVLVGAPVGYHLRRGGLGIGMGVSIGFFLLYYVGLIAGEEIADRALVSPWLAMWLPNMILGAAGVALTYLTNRGVSIRFR</sequence>
<keyword evidence="4 6" id="KW-1133">Transmembrane helix</keyword>
<evidence type="ECO:0000256" key="3">
    <source>
        <dbReference type="ARBA" id="ARBA00022692"/>
    </source>
</evidence>
<evidence type="ECO:0000256" key="5">
    <source>
        <dbReference type="ARBA" id="ARBA00023136"/>
    </source>
</evidence>
<dbReference type="PANTHER" id="PTHR33529:SF6">
    <property type="entry name" value="YJGP_YJGQ FAMILY PERMEASE"/>
    <property type="match status" value="1"/>
</dbReference>
<feature type="transmembrane region" description="Helical" evidence="6">
    <location>
        <begin position="374"/>
        <end position="394"/>
    </location>
</feature>
<dbReference type="GO" id="GO:0015920">
    <property type="term" value="P:lipopolysaccharide transport"/>
    <property type="evidence" value="ECO:0007669"/>
    <property type="project" value="TreeGrafter"/>
</dbReference>
<comment type="caution">
    <text evidence="7">The sequence shown here is derived from an EMBL/GenBank/DDBJ whole genome shotgun (WGS) entry which is preliminary data.</text>
</comment>
<feature type="transmembrane region" description="Helical" evidence="6">
    <location>
        <begin position="341"/>
        <end position="362"/>
    </location>
</feature>
<feature type="transmembrane region" description="Helical" evidence="6">
    <location>
        <begin position="12"/>
        <end position="33"/>
    </location>
</feature>
<evidence type="ECO:0000256" key="1">
    <source>
        <dbReference type="ARBA" id="ARBA00004651"/>
    </source>
</evidence>
<gene>
    <name evidence="7" type="ORF">AMJ40_02505</name>
</gene>
<feature type="transmembrane region" description="Helical" evidence="6">
    <location>
        <begin position="316"/>
        <end position="334"/>
    </location>
</feature>
<dbReference type="Proteomes" id="UP000051124">
    <property type="component" value="Unassembled WGS sequence"/>
</dbReference>
<dbReference type="EMBL" id="LIZT01000018">
    <property type="protein sequence ID" value="KPJ50550.1"/>
    <property type="molecule type" value="Genomic_DNA"/>
</dbReference>